<dbReference type="Pfam" id="PF00593">
    <property type="entry name" value="TonB_dep_Rec_b-barrel"/>
    <property type="match status" value="1"/>
</dbReference>
<evidence type="ECO:0000256" key="8">
    <source>
        <dbReference type="ARBA" id="ARBA00023077"/>
    </source>
</evidence>
<keyword evidence="13" id="KW-0732">Signal</keyword>
<dbReference type="GO" id="GO:0006826">
    <property type="term" value="P:iron ion transport"/>
    <property type="evidence" value="ECO:0007669"/>
    <property type="project" value="UniProtKB-KW"/>
</dbReference>
<evidence type="ECO:0000256" key="7">
    <source>
        <dbReference type="ARBA" id="ARBA00023065"/>
    </source>
</evidence>
<evidence type="ECO:0000259" key="14">
    <source>
        <dbReference type="Pfam" id="PF00593"/>
    </source>
</evidence>
<dbReference type="InterPro" id="IPR039426">
    <property type="entry name" value="TonB-dep_rcpt-like"/>
</dbReference>
<evidence type="ECO:0000259" key="15">
    <source>
        <dbReference type="Pfam" id="PF07715"/>
    </source>
</evidence>
<name>A0A4Q7S7U0_9BURK</name>
<protein>
    <submittedName>
        <fullName evidence="16">Iron complex outermembrane receptor protein</fullName>
    </submittedName>
</protein>
<evidence type="ECO:0000256" key="9">
    <source>
        <dbReference type="ARBA" id="ARBA00023136"/>
    </source>
</evidence>
<dbReference type="OrthoDB" id="8538693at2"/>
<keyword evidence="5 11" id="KW-0812">Transmembrane</keyword>
<keyword evidence="7" id="KW-0406">Ion transport</keyword>
<evidence type="ECO:0000256" key="11">
    <source>
        <dbReference type="PROSITE-ProRule" id="PRU01360"/>
    </source>
</evidence>
<sequence>MRVRRENAARGRKLRATSMVIAAFSALPAFAEPGADQATNRDGRNGDVATLPAMTVTARKSEEAPLDVPQSVTVIDSDSLGAAPLDPQAAIVQGSANVVWNTWSGAQGFFAVRGISSLGAPVNNADGTVAFNIDGVPTSMLGLSSPTLDVRQVEVLRGPQGTLWGSNALGGAINVTTNRPDGERDFHVKTEVGSHGYRLGEAVMGGNLIPDALDGRLAVQVANSNGDINSLATDRLGQRDVRGARGGLRWHDGTNSVSVTGFYAKDRGNAPFFLLKDSSGFPVSGTMTMPTQDTQRGGTIVKIEHAFDSATLTSITSFQQNRVSNYVDATDSLVYAEAGIPAAFLTSTPGFTDDKENLYYQEIRLNSLAGGPVRWVAGGSASYSDAERHWGNGLQQNPTWHDTRLKTRSFAMFGDATIPFGNQWSLSLGGRLNNDAIDMDVRNIQRFPGASGHSDTSQTYLTGRMSLAYTWSPVLMSYASVSRGHAMRIYSLYGTAANGALADPYPAATGITYEFGTKVDLFDKRLQLDGGVFLNEIKNGVLTYLDPASATFRTSYQDYRTTGFELQARALVVRGLTLSGSVGYTHAELRDDSFATSRVPNIPSWTATASLQYAFPAQAFALPGSFSIAADYRYVSSRVADVDRSFSMAPYSIANAALSWQSPGGALQVSLFARNLTDKRYYTYGSSLNAIPIVTVGQGRVLGAGATIRF</sequence>
<evidence type="ECO:0000256" key="13">
    <source>
        <dbReference type="SAM" id="SignalP"/>
    </source>
</evidence>
<accession>A0A4Q7S7U0</accession>
<evidence type="ECO:0000256" key="5">
    <source>
        <dbReference type="ARBA" id="ARBA00022692"/>
    </source>
</evidence>
<feature type="domain" description="TonB-dependent receptor plug" evidence="15">
    <location>
        <begin position="66"/>
        <end position="172"/>
    </location>
</feature>
<keyword evidence="9 11" id="KW-0472">Membrane</keyword>
<dbReference type="SUPFAM" id="SSF56935">
    <property type="entry name" value="Porins"/>
    <property type="match status" value="1"/>
</dbReference>
<keyword evidence="2 11" id="KW-0813">Transport</keyword>
<feature type="chain" id="PRO_5020226333" evidence="13">
    <location>
        <begin position="32"/>
        <end position="710"/>
    </location>
</feature>
<evidence type="ECO:0000313" key="16">
    <source>
        <dbReference type="EMBL" id="RZT42501.1"/>
    </source>
</evidence>
<feature type="signal peptide" evidence="13">
    <location>
        <begin position="1"/>
        <end position="31"/>
    </location>
</feature>
<dbReference type="AlphaFoldDB" id="A0A4Q7S7U0"/>
<evidence type="ECO:0000256" key="12">
    <source>
        <dbReference type="RuleBase" id="RU003357"/>
    </source>
</evidence>
<proteinExistence type="inferred from homology"/>
<dbReference type="PROSITE" id="PS52016">
    <property type="entry name" value="TONB_DEPENDENT_REC_3"/>
    <property type="match status" value="1"/>
</dbReference>
<feature type="domain" description="TonB-dependent receptor-like beta-barrel" evidence="14">
    <location>
        <begin position="255"/>
        <end position="676"/>
    </location>
</feature>
<gene>
    <name evidence="16" type="ORF">EV147_1538</name>
</gene>
<comment type="subcellular location">
    <subcellularLocation>
        <location evidence="1 11">Cell outer membrane</location>
        <topology evidence="1 11">Multi-pass membrane protein</topology>
    </subcellularLocation>
</comment>
<dbReference type="PANTHER" id="PTHR32552">
    <property type="entry name" value="FERRICHROME IRON RECEPTOR-RELATED"/>
    <property type="match status" value="1"/>
</dbReference>
<evidence type="ECO:0000256" key="2">
    <source>
        <dbReference type="ARBA" id="ARBA00022448"/>
    </source>
</evidence>
<evidence type="ECO:0000256" key="4">
    <source>
        <dbReference type="ARBA" id="ARBA00022496"/>
    </source>
</evidence>
<evidence type="ECO:0000256" key="6">
    <source>
        <dbReference type="ARBA" id="ARBA00023004"/>
    </source>
</evidence>
<keyword evidence="16" id="KW-0675">Receptor</keyword>
<dbReference type="InterPro" id="IPR036942">
    <property type="entry name" value="Beta-barrel_TonB_sf"/>
</dbReference>
<keyword evidence="17" id="KW-1185">Reference proteome</keyword>
<dbReference type="CDD" id="cd01347">
    <property type="entry name" value="ligand_gated_channel"/>
    <property type="match status" value="1"/>
</dbReference>
<reference evidence="16 17" key="1">
    <citation type="journal article" date="2015" name="Stand. Genomic Sci.">
        <title>Genomic Encyclopedia of Bacterial and Archaeal Type Strains, Phase III: the genomes of soil and plant-associated and newly described type strains.</title>
        <authorList>
            <person name="Whitman W.B."/>
            <person name="Woyke T."/>
            <person name="Klenk H.P."/>
            <person name="Zhou Y."/>
            <person name="Lilburn T.G."/>
            <person name="Beck B.J."/>
            <person name="De Vos P."/>
            <person name="Vandamme P."/>
            <person name="Eisen J.A."/>
            <person name="Garrity G."/>
            <person name="Hugenholtz P."/>
            <person name="Kyrpides N.C."/>
        </authorList>
    </citation>
    <scope>NUCLEOTIDE SEQUENCE [LARGE SCALE GENOMIC DNA]</scope>
    <source>
        <strain evidence="16 17">ASC-9842</strain>
    </source>
</reference>
<dbReference type="InterPro" id="IPR012910">
    <property type="entry name" value="Plug_dom"/>
</dbReference>
<dbReference type="PANTHER" id="PTHR32552:SF81">
    <property type="entry name" value="TONB-DEPENDENT OUTER MEMBRANE RECEPTOR"/>
    <property type="match status" value="1"/>
</dbReference>
<evidence type="ECO:0000256" key="1">
    <source>
        <dbReference type="ARBA" id="ARBA00004571"/>
    </source>
</evidence>
<comment type="caution">
    <text evidence="16">The sequence shown here is derived from an EMBL/GenBank/DDBJ whole genome shotgun (WGS) entry which is preliminary data.</text>
</comment>
<dbReference type="InterPro" id="IPR000531">
    <property type="entry name" value="Beta-barrel_TonB"/>
</dbReference>
<evidence type="ECO:0000256" key="3">
    <source>
        <dbReference type="ARBA" id="ARBA00022452"/>
    </source>
</evidence>
<dbReference type="Proteomes" id="UP000291078">
    <property type="component" value="Unassembled WGS sequence"/>
</dbReference>
<dbReference type="Gene3D" id="2.40.170.20">
    <property type="entry name" value="TonB-dependent receptor, beta-barrel domain"/>
    <property type="match status" value="1"/>
</dbReference>
<keyword evidence="6" id="KW-0408">Iron</keyword>
<keyword evidence="3 11" id="KW-1134">Transmembrane beta strand</keyword>
<dbReference type="Pfam" id="PF07715">
    <property type="entry name" value="Plug"/>
    <property type="match status" value="1"/>
</dbReference>
<keyword evidence="8 12" id="KW-0798">TonB box</keyword>
<dbReference type="GO" id="GO:0009279">
    <property type="term" value="C:cell outer membrane"/>
    <property type="evidence" value="ECO:0007669"/>
    <property type="project" value="UniProtKB-SubCell"/>
</dbReference>
<evidence type="ECO:0000313" key="17">
    <source>
        <dbReference type="Proteomes" id="UP000291078"/>
    </source>
</evidence>
<organism evidence="16 17">
    <name type="scientific">Cupriavidus agavae</name>
    <dbReference type="NCBI Taxonomy" id="1001822"/>
    <lineage>
        <taxon>Bacteria</taxon>
        <taxon>Pseudomonadati</taxon>
        <taxon>Pseudomonadota</taxon>
        <taxon>Betaproteobacteria</taxon>
        <taxon>Burkholderiales</taxon>
        <taxon>Burkholderiaceae</taxon>
        <taxon>Cupriavidus</taxon>
    </lineage>
</organism>
<comment type="similarity">
    <text evidence="11 12">Belongs to the TonB-dependent receptor family.</text>
</comment>
<dbReference type="EMBL" id="SGXM01000001">
    <property type="protein sequence ID" value="RZT42501.1"/>
    <property type="molecule type" value="Genomic_DNA"/>
</dbReference>
<evidence type="ECO:0000256" key="10">
    <source>
        <dbReference type="ARBA" id="ARBA00023237"/>
    </source>
</evidence>
<keyword evidence="4" id="KW-0410">Iron transport</keyword>
<keyword evidence="10 11" id="KW-0998">Cell outer membrane</keyword>